<feature type="signal peptide" evidence="2">
    <location>
        <begin position="1"/>
        <end position="19"/>
    </location>
</feature>
<keyword evidence="2" id="KW-0732">Signal</keyword>
<evidence type="ECO:0000313" key="4">
    <source>
        <dbReference type="Proteomes" id="UP000292702"/>
    </source>
</evidence>
<comment type="caution">
    <text evidence="3">The sequence shown here is derived from an EMBL/GenBank/DDBJ whole genome shotgun (WGS) entry which is preliminary data.</text>
</comment>
<organism evidence="3 4">
    <name type="scientific">Steccherinum ochraceum</name>
    <dbReference type="NCBI Taxonomy" id="92696"/>
    <lineage>
        <taxon>Eukaryota</taxon>
        <taxon>Fungi</taxon>
        <taxon>Dikarya</taxon>
        <taxon>Basidiomycota</taxon>
        <taxon>Agaricomycotina</taxon>
        <taxon>Agaricomycetes</taxon>
        <taxon>Polyporales</taxon>
        <taxon>Steccherinaceae</taxon>
        <taxon>Steccherinum</taxon>
    </lineage>
</organism>
<reference evidence="3 4" key="1">
    <citation type="submission" date="2018-11" db="EMBL/GenBank/DDBJ databases">
        <title>Genome assembly of Steccherinum ochraceum LE-BIN_3174, the white-rot fungus of the Steccherinaceae family (The Residual Polyporoid clade, Polyporales, Basidiomycota).</title>
        <authorList>
            <person name="Fedorova T.V."/>
            <person name="Glazunova O.A."/>
            <person name="Landesman E.O."/>
            <person name="Moiseenko K.V."/>
            <person name="Psurtseva N.V."/>
            <person name="Savinova O.S."/>
            <person name="Shakhova N.V."/>
            <person name="Tyazhelova T.V."/>
            <person name="Vasina D.V."/>
        </authorList>
    </citation>
    <scope>NUCLEOTIDE SEQUENCE [LARGE SCALE GENOMIC DNA]</scope>
    <source>
        <strain evidence="3 4">LE-BIN_3174</strain>
    </source>
</reference>
<feature type="compositionally biased region" description="Basic and acidic residues" evidence="1">
    <location>
        <begin position="119"/>
        <end position="129"/>
    </location>
</feature>
<dbReference type="EMBL" id="RWJN01000449">
    <property type="protein sequence ID" value="TCD61590.1"/>
    <property type="molecule type" value="Genomic_DNA"/>
</dbReference>
<feature type="region of interest" description="Disordered" evidence="1">
    <location>
        <begin position="72"/>
        <end position="147"/>
    </location>
</feature>
<dbReference type="Proteomes" id="UP000292702">
    <property type="component" value="Unassembled WGS sequence"/>
</dbReference>
<proteinExistence type="predicted"/>
<evidence type="ECO:0000313" key="3">
    <source>
        <dbReference type="EMBL" id="TCD61590.1"/>
    </source>
</evidence>
<accession>A0A4R0R356</accession>
<evidence type="ECO:0000256" key="1">
    <source>
        <dbReference type="SAM" id="MobiDB-lite"/>
    </source>
</evidence>
<feature type="chain" id="PRO_5020931553" evidence="2">
    <location>
        <begin position="20"/>
        <end position="147"/>
    </location>
</feature>
<protein>
    <submittedName>
        <fullName evidence="3">Uncharacterized protein</fullName>
    </submittedName>
</protein>
<name>A0A4R0R356_9APHY</name>
<gene>
    <name evidence="3" type="ORF">EIP91_008193</name>
</gene>
<keyword evidence="4" id="KW-1185">Reference proteome</keyword>
<evidence type="ECO:0000256" key="2">
    <source>
        <dbReference type="SAM" id="SignalP"/>
    </source>
</evidence>
<dbReference type="AlphaFoldDB" id="A0A4R0R356"/>
<sequence length="147" mass="16135">MRPIAAFFLAALFTTTALAAPVDDTTGSQDQVSEDSHLYRRLTDVVNAVYARGVNDGLEARAYDEHQNRLVARAYGQAPRPYTAPPDAPLGEHKSSPSGPQIHQPQPIRPAQTHSLTKLKPDDIEKKYGGQDFTEPVYGNNGQYSSR</sequence>